<evidence type="ECO:0000313" key="2">
    <source>
        <dbReference type="Proteomes" id="UP000656319"/>
    </source>
</evidence>
<dbReference type="Proteomes" id="UP000656319">
    <property type="component" value="Unassembled WGS sequence"/>
</dbReference>
<dbReference type="NCBIfam" id="TIGR01725">
    <property type="entry name" value="phge_HK97_gp10"/>
    <property type="match status" value="1"/>
</dbReference>
<accession>A0ABN7HWQ4</accession>
<keyword evidence="2" id="KW-1185">Reference proteome</keyword>
<organism evidence="1 2">
    <name type="scientific">Paraburkholderia hiiakae</name>
    <dbReference type="NCBI Taxonomy" id="1081782"/>
    <lineage>
        <taxon>Bacteria</taxon>
        <taxon>Pseudomonadati</taxon>
        <taxon>Pseudomonadota</taxon>
        <taxon>Betaproteobacteria</taxon>
        <taxon>Burkholderiales</taxon>
        <taxon>Burkholderiaceae</taxon>
        <taxon>Paraburkholderia</taxon>
    </lineage>
</organism>
<dbReference type="EMBL" id="CAJHCQ010000007">
    <property type="protein sequence ID" value="CAD6536417.1"/>
    <property type="molecule type" value="Genomic_DNA"/>
</dbReference>
<proteinExistence type="predicted"/>
<gene>
    <name evidence="1" type="ORF">LMG27952_03146</name>
</gene>
<dbReference type="InterPro" id="IPR010064">
    <property type="entry name" value="HK97-gp10_tail"/>
</dbReference>
<comment type="caution">
    <text evidence="1">The sequence shown here is derived from an EMBL/GenBank/DDBJ whole genome shotgun (WGS) entry which is preliminary data.</text>
</comment>
<reference evidence="1 2" key="1">
    <citation type="submission" date="2020-10" db="EMBL/GenBank/DDBJ databases">
        <authorList>
            <person name="Peeters C."/>
        </authorList>
    </citation>
    <scope>NUCLEOTIDE SEQUENCE [LARGE SCALE GENOMIC DNA]</scope>
    <source>
        <strain evidence="1 2">LMG 27952</strain>
    </source>
</reference>
<protein>
    <recommendedName>
        <fullName evidence="3">HK97 gp10 family phage protein</fullName>
    </recommendedName>
</protein>
<name>A0ABN7HWQ4_9BURK</name>
<dbReference type="Pfam" id="PF04883">
    <property type="entry name" value="HK97-gp10_like"/>
    <property type="match status" value="1"/>
</dbReference>
<evidence type="ECO:0008006" key="3">
    <source>
        <dbReference type="Google" id="ProtNLM"/>
    </source>
</evidence>
<sequence>MAKAFTTANPEALTAQLDALDDAVSESTLRKAALVGANIFLAEEKLRVPRRTGAGADALVIAYDAENSVPGKLASYIVTWLKDAYYLRFVEYGTSRMAAQPFKRPAYEAKKKEAAQAVADAIDAQIEAKTRGK</sequence>
<evidence type="ECO:0000313" key="1">
    <source>
        <dbReference type="EMBL" id="CAD6536417.1"/>
    </source>
</evidence>